<dbReference type="EMBL" id="LJPM01000521">
    <property type="protein sequence ID" value="KPW11640.1"/>
    <property type="molecule type" value="Genomic_DNA"/>
</dbReference>
<dbReference type="GO" id="GO:0004519">
    <property type="term" value="F:endonuclease activity"/>
    <property type="evidence" value="ECO:0007669"/>
    <property type="project" value="UniProtKB-KW"/>
</dbReference>
<dbReference type="AlphaFoldDB" id="A0A0L8IJD7"/>
<dbReference type="RefSeq" id="WP_053275869.1">
    <property type="nucleotide sequence ID" value="NZ_LGAR01000173.1"/>
</dbReference>
<dbReference type="GO" id="GO:0009307">
    <property type="term" value="P:DNA restriction-modification system"/>
    <property type="evidence" value="ECO:0007669"/>
    <property type="project" value="UniProtKB-KW"/>
</dbReference>
<keyword evidence="3" id="KW-0238">DNA-binding</keyword>
<dbReference type="PANTHER" id="PTHR43140">
    <property type="entry name" value="TYPE-1 RESTRICTION ENZYME ECOKI SPECIFICITY PROTEIN"/>
    <property type="match status" value="1"/>
</dbReference>
<keyword evidence="5" id="KW-0255">Endonuclease</keyword>
<sequence>MSFPSYPTYKDSGVEWLGEVPQSWSVYSIKRTVDGCINGLWGDEPDGENDIAVIRVADFERSFSTVGLDKLTYRSITPKERQSRLIKSGDLLIEKSGGGEKTLVGCVVLFTHEFDAITSNFVARMRPLAEFDSQFLCYAFGNLYHGRVNYPSVKQVTGIQNLDAESYLQERFCFPTRVEQTQIARFLNHETARIDALIEEQQRLIELLKEKRQAVISHAVIKGLDPTVPMEESGVEWLGEVPAHWQVCKLSFRYSVELGKMLDEKKNTGTSPLPYLRNQDVQWGSININGLPLIDIESSEYERYTVRLGDLLVCEGGDVGRAAIWRIKNSRIGYQKALHRLRPESPSRDTAEFFFYSLMAAKALGVLEESDTKATISHLPAEKFRQYRFAFPPIEDQQEIASVLGEKLKRSDEIISYAENMIMLLRERRSALISAAVTGKIDVRGWQPPARASSPELAQEAV</sequence>
<dbReference type="Pfam" id="PF01420">
    <property type="entry name" value="Methylase_S"/>
    <property type="match status" value="1"/>
</dbReference>
<accession>A0A0L8IJD7</accession>
<dbReference type="Proteomes" id="UP000050297">
    <property type="component" value="Unassembled WGS sequence"/>
</dbReference>
<keyword evidence="2" id="KW-0680">Restriction system</keyword>
<feature type="domain" description="Type I restriction modification DNA specificity" evidence="4">
    <location>
        <begin position="274"/>
        <end position="404"/>
    </location>
</feature>
<protein>
    <submittedName>
        <fullName evidence="5">Restriction endonuclease S subunit</fullName>
    </submittedName>
</protein>
<dbReference type="InterPro" id="IPR051212">
    <property type="entry name" value="Type-I_RE_S_subunit"/>
</dbReference>
<evidence type="ECO:0000256" key="1">
    <source>
        <dbReference type="ARBA" id="ARBA00010923"/>
    </source>
</evidence>
<gene>
    <name evidence="5" type="ORF">ALO91_02678</name>
</gene>
<reference evidence="5 6" key="1">
    <citation type="submission" date="2015-09" db="EMBL/GenBank/DDBJ databases">
        <title>Genome announcement of multiple Pseudomonas syringae strains.</title>
        <authorList>
            <person name="Thakur S."/>
            <person name="Wang P.W."/>
            <person name="Gong Y."/>
            <person name="Weir B.S."/>
            <person name="Guttman D.S."/>
        </authorList>
    </citation>
    <scope>NUCLEOTIDE SEQUENCE [LARGE SCALE GENOMIC DNA]</scope>
    <source>
        <strain evidence="5 6">ICMP2802</strain>
    </source>
</reference>
<keyword evidence="5" id="KW-0540">Nuclease</keyword>
<organism evidence="5 6">
    <name type="scientific">Pseudomonas syringae pv. aceris</name>
    <dbReference type="NCBI Taxonomy" id="199198"/>
    <lineage>
        <taxon>Bacteria</taxon>
        <taxon>Pseudomonadati</taxon>
        <taxon>Pseudomonadota</taxon>
        <taxon>Gammaproteobacteria</taxon>
        <taxon>Pseudomonadales</taxon>
        <taxon>Pseudomonadaceae</taxon>
        <taxon>Pseudomonas</taxon>
        <taxon>Pseudomonas syringae</taxon>
    </lineage>
</organism>
<dbReference type="Gene3D" id="3.90.220.20">
    <property type="entry name" value="DNA methylase specificity domains"/>
    <property type="match status" value="2"/>
</dbReference>
<keyword evidence="5" id="KW-0378">Hydrolase</keyword>
<evidence type="ECO:0000313" key="5">
    <source>
        <dbReference type="EMBL" id="KPW11640.1"/>
    </source>
</evidence>
<proteinExistence type="inferred from homology"/>
<dbReference type="InterPro" id="IPR000055">
    <property type="entry name" value="Restrct_endonuc_typeI_TRD"/>
</dbReference>
<dbReference type="Gene3D" id="1.10.287.1120">
    <property type="entry name" value="Bipartite methylase S protein"/>
    <property type="match status" value="1"/>
</dbReference>
<dbReference type="InterPro" id="IPR044946">
    <property type="entry name" value="Restrct_endonuc_typeI_TRD_sf"/>
</dbReference>
<name>A0A0L8IJD7_PSESX</name>
<dbReference type="SUPFAM" id="SSF116734">
    <property type="entry name" value="DNA methylase specificity domain"/>
    <property type="match status" value="2"/>
</dbReference>
<dbReference type="PATRIC" id="fig|199198.4.peg.1409"/>
<comment type="caution">
    <text evidence="5">The sequence shown here is derived from an EMBL/GenBank/DDBJ whole genome shotgun (WGS) entry which is preliminary data.</text>
</comment>
<evidence type="ECO:0000259" key="4">
    <source>
        <dbReference type="Pfam" id="PF01420"/>
    </source>
</evidence>
<evidence type="ECO:0000256" key="2">
    <source>
        <dbReference type="ARBA" id="ARBA00022747"/>
    </source>
</evidence>
<evidence type="ECO:0000256" key="3">
    <source>
        <dbReference type="ARBA" id="ARBA00023125"/>
    </source>
</evidence>
<dbReference type="PANTHER" id="PTHR43140:SF1">
    <property type="entry name" value="TYPE I RESTRICTION ENZYME ECOKI SPECIFICITY SUBUNIT"/>
    <property type="match status" value="1"/>
</dbReference>
<dbReference type="GO" id="GO:0003677">
    <property type="term" value="F:DNA binding"/>
    <property type="evidence" value="ECO:0007669"/>
    <property type="project" value="UniProtKB-KW"/>
</dbReference>
<evidence type="ECO:0000313" key="6">
    <source>
        <dbReference type="Proteomes" id="UP000050297"/>
    </source>
</evidence>
<comment type="similarity">
    <text evidence="1">Belongs to the type-I restriction system S methylase family.</text>
</comment>